<evidence type="ECO:0000313" key="4">
    <source>
        <dbReference type="Proteomes" id="UP000242418"/>
    </source>
</evidence>
<dbReference type="Pfam" id="PF01266">
    <property type="entry name" value="DAO"/>
    <property type="match status" value="1"/>
</dbReference>
<dbReference type="AlphaFoldDB" id="A0AB37ZCB9"/>
<dbReference type="InterPro" id="IPR006076">
    <property type="entry name" value="FAD-dep_OxRdtase"/>
</dbReference>
<dbReference type="SUPFAM" id="SSF51905">
    <property type="entry name" value="FAD/NAD(P)-binding domain"/>
    <property type="match status" value="1"/>
</dbReference>
<accession>A0AB37ZCB9</accession>
<evidence type="ECO:0000313" key="3">
    <source>
        <dbReference type="EMBL" id="SCW70466.1"/>
    </source>
</evidence>
<name>A0AB37ZCB9_9PSED</name>
<comment type="caution">
    <text evidence="3">The sequence shown here is derived from an EMBL/GenBank/DDBJ whole genome shotgun (WGS) entry which is preliminary data.</text>
</comment>
<dbReference type="Gene3D" id="3.50.50.60">
    <property type="entry name" value="FAD/NAD(P)-binding domain"/>
    <property type="match status" value="1"/>
</dbReference>
<evidence type="ECO:0000256" key="1">
    <source>
        <dbReference type="ARBA" id="ARBA00023002"/>
    </source>
</evidence>
<sequence length="455" mass="51513">MTIDYSELGAPETRSFWLNTYGPYEANEKLNGHVNADIVIVGGGFTGLSTAAHLKKFNPSIDVVVIEGSVIGYGASGRNGGFSMTLFGFEPEVTSLMHGNEKAAAAHQYMEDAVDYVKELVELSGFNSNYEHNGFARVSLTKKHSERLKKQYELYCKLGFEKSFEWWDSGKLQEELKSPVFKVGFYEKRCGILNPAKQVREWKKLCENLGVKIYENTIINSVEYPNTGVVVKTSQGSVKAEKVVLATNAYGHLIPEMGAFNRNQTPIWTYQIVTEPLSQSMWDSIGWQGRYGIETNRNMVHYFRPTADGRITFGGANVETSIGNNMNYDSNESYWRTLEYHLKTMFPQLKNTRIDYRWGGPVSVTLDMTPNLGFYKDERTLYLCGCTGHGVSFTQYSGKTLAELALGIESKRTNAWFVNRKPFRWPVQPLKQIGIATVKNVLKAEDAWQERSLWK</sequence>
<keyword evidence="1" id="KW-0560">Oxidoreductase</keyword>
<feature type="domain" description="FAD dependent oxidoreductase" evidence="2">
    <location>
        <begin position="37"/>
        <end position="404"/>
    </location>
</feature>
<dbReference type="PANTHER" id="PTHR13847">
    <property type="entry name" value="SARCOSINE DEHYDROGENASE-RELATED"/>
    <property type="match status" value="1"/>
</dbReference>
<dbReference type="GO" id="GO:0016491">
    <property type="term" value="F:oxidoreductase activity"/>
    <property type="evidence" value="ECO:0007669"/>
    <property type="project" value="UniProtKB-KW"/>
</dbReference>
<dbReference type="PANTHER" id="PTHR13847:SF281">
    <property type="entry name" value="FAD DEPENDENT OXIDOREDUCTASE DOMAIN-CONTAINING PROTEIN"/>
    <property type="match status" value="1"/>
</dbReference>
<proteinExistence type="predicted"/>
<keyword evidence="4" id="KW-1185">Reference proteome</keyword>
<dbReference type="Gene3D" id="3.30.9.10">
    <property type="entry name" value="D-Amino Acid Oxidase, subunit A, domain 2"/>
    <property type="match status" value="1"/>
</dbReference>
<evidence type="ECO:0000259" key="2">
    <source>
        <dbReference type="Pfam" id="PF01266"/>
    </source>
</evidence>
<dbReference type="RefSeq" id="WP_090253754.1">
    <property type="nucleotide sequence ID" value="NZ_FMTL01000002.1"/>
</dbReference>
<dbReference type="EMBL" id="FMTL01000002">
    <property type="protein sequence ID" value="SCW70466.1"/>
    <property type="molecule type" value="Genomic_DNA"/>
</dbReference>
<dbReference type="InterPro" id="IPR036188">
    <property type="entry name" value="FAD/NAD-bd_sf"/>
</dbReference>
<organism evidence="3 4">
    <name type="scientific">Pseudomonas peli</name>
    <dbReference type="NCBI Taxonomy" id="592361"/>
    <lineage>
        <taxon>Bacteria</taxon>
        <taxon>Pseudomonadati</taxon>
        <taxon>Pseudomonadota</taxon>
        <taxon>Gammaproteobacteria</taxon>
        <taxon>Pseudomonadales</taxon>
        <taxon>Pseudomonadaceae</taxon>
        <taxon>Pseudomonas</taxon>
    </lineage>
</organism>
<dbReference type="Proteomes" id="UP000242418">
    <property type="component" value="Unassembled WGS sequence"/>
</dbReference>
<dbReference type="GO" id="GO:0005737">
    <property type="term" value="C:cytoplasm"/>
    <property type="evidence" value="ECO:0007669"/>
    <property type="project" value="TreeGrafter"/>
</dbReference>
<gene>
    <name evidence="3" type="ORF">SAMN05216370_2968</name>
</gene>
<protein>
    <submittedName>
        <fullName evidence="3">Glycine/D-amino acid oxidase</fullName>
    </submittedName>
</protein>
<reference evidence="3 4" key="1">
    <citation type="submission" date="2016-10" db="EMBL/GenBank/DDBJ databases">
        <authorList>
            <person name="Varghese N."/>
            <person name="Submissions S."/>
        </authorList>
    </citation>
    <scope>NUCLEOTIDE SEQUENCE [LARGE SCALE GENOMIC DNA]</scope>
    <source>
        <strain evidence="3 4">DSM 17833</strain>
    </source>
</reference>